<reference evidence="1 2" key="1">
    <citation type="submission" date="2016-11" db="EMBL/GenBank/DDBJ databases">
        <authorList>
            <person name="Jaros S."/>
            <person name="Januszkiewicz K."/>
            <person name="Wedrychowicz H."/>
        </authorList>
    </citation>
    <scope>NUCLEOTIDE SEQUENCE [LARGE SCALE GENOMIC DNA]</scope>
    <source>
        <strain evidence="1 2">DSM 13106</strain>
    </source>
</reference>
<organism evidence="1 2">
    <name type="scientific">Sporanaerobacter acetigenes DSM 13106</name>
    <dbReference type="NCBI Taxonomy" id="1123281"/>
    <lineage>
        <taxon>Bacteria</taxon>
        <taxon>Bacillati</taxon>
        <taxon>Bacillota</taxon>
        <taxon>Tissierellia</taxon>
        <taxon>Tissierellales</taxon>
        <taxon>Sporanaerobacteraceae</taxon>
        <taxon>Sporanaerobacter</taxon>
    </lineage>
</organism>
<dbReference type="AlphaFoldDB" id="A0A1M5Z5L6"/>
<accession>A0A1M5Z5L6</accession>
<proteinExistence type="predicted"/>
<dbReference type="Proteomes" id="UP000184389">
    <property type="component" value="Unassembled WGS sequence"/>
</dbReference>
<evidence type="ECO:0000313" key="2">
    <source>
        <dbReference type="Proteomes" id="UP000184389"/>
    </source>
</evidence>
<dbReference type="STRING" id="1123281.SAMN02745180_02749"/>
<dbReference type="RefSeq" id="WP_072745353.1">
    <property type="nucleotide sequence ID" value="NZ_FQXR01000021.1"/>
</dbReference>
<gene>
    <name evidence="1" type="ORF">SAMN02745180_02749</name>
</gene>
<dbReference type="EMBL" id="FQXR01000021">
    <property type="protein sequence ID" value="SHI19398.1"/>
    <property type="molecule type" value="Genomic_DNA"/>
</dbReference>
<name>A0A1M5Z5L6_9FIRM</name>
<sequence>MITKFDIENIKKLDKTEVEELGNDDLTQIISYLNNRQIEKVGTMSLYDSILGYIDIMELLEENNIIENIQSGNEKKLIMDNYKKLMETVKNIDEKIKKKIDDIERVRVLRTSLNNLSNDLEPYLVEVSYVEEIVDYYLTKNLAEKELKNENLDQRQLSKLLIDITNYVTEDIKDYYIFNEKISTIIGMLPFRITKERFFEIIENSLNRSLSNVSKTYIDYEIKNYKKTFNGSMESSYGIAYDDYFRRVQELKYEELKGMDLDELSKISQKTKELYSEMEELNSIMKNMGILTNKLMAVFLINSNIDNFEIDENILAKWGECLKSDKSGSIELRKTINKELSILQKDIFETNELLEKVSYEAVDRPDLIDEKLNDELLLTKKVLSYYNDFSFLREDILLYDGFDSIEIVEKNYLDELLNNFTQYLNRNISTMTNLERKIRMRRLLSSMEFPFEKPEDFMDYIQVSLDPRITSKEEILVSMKSLYYLINMDELYED</sequence>
<protein>
    <submittedName>
        <fullName evidence="1">Uncharacterized protein</fullName>
    </submittedName>
</protein>
<dbReference type="OrthoDB" id="1727081at2"/>
<keyword evidence="2" id="KW-1185">Reference proteome</keyword>
<evidence type="ECO:0000313" key="1">
    <source>
        <dbReference type="EMBL" id="SHI19398.1"/>
    </source>
</evidence>